<feature type="transmembrane region" description="Helical" evidence="2">
    <location>
        <begin position="95"/>
        <end position="117"/>
    </location>
</feature>
<comment type="caution">
    <text evidence="3">The sequence shown here is derived from an EMBL/GenBank/DDBJ whole genome shotgun (WGS) entry which is preliminary data.</text>
</comment>
<accession>A0A2N5SP14</accession>
<feature type="transmembrane region" description="Helical" evidence="2">
    <location>
        <begin position="244"/>
        <end position="266"/>
    </location>
</feature>
<gene>
    <name evidence="3" type="ORF">PCASD_18288</name>
</gene>
<keyword evidence="2" id="KW-0472">Membrane</keyword>
<evidence type="ECO:0000313" key="3">
    <source>
        <dbReference type="EMBL" id="PLW14983.1"/>
    </source>
</evidence>
<dbReference type="AlphaFoldDB" id="A0A2N5SP14"/>
<evidence type="ECO:0000256" key="2">
    <source>
        <dbReference type="SAM" id="Phobius"/>
    </source>
</evidence>
<feature type="compositionally biased region" description="Acidic residues" evidence="1">
    <location>
        <begin position="522"/>
        <end position="532"/>
    </location>
</feature>
<feature type="transmembrane region" description="Helical" evidence="2">
    <location>
        <begin position="318"/>
        <end position="340"/>
    </location>
</feature>
<sequence>MIDPSDLCVGCSFSTSGAPSIPPSGHFPALRNSLSPSPSFIIQLKKKSDIILATQSPDSPVLFWLKEKTIFESVSKMSSEGNYSSSYSNLNKICIGFLSIVVPLSSGLAGCLTYQFINYLNTKMFLQNQNAQNLSEKQRHSSIYHSTQRSEEASKPGAYKIDHHTEAEVVVAPLENHVKNEQFDLKSPPHLPHDSSAFKSSYHPHFFDFRVDKKFHLTNLNKRNRFIRPWDFHQDQFGCLRDRFNVIVFFILVANLYSMALEIFVFKSLAHHTLVDTGFTRVYSWPLSNLIVVNYLINTGIRIYFARLASTMLRAPKMFLIISLFLLIMSLVGLVFQSVLVGAHLIDYDQIRHIFSGDAGEEQTIRDFVNDLNIYFRLIGIKRMRLDFLQLAWFGSLEGRISLAVLIMFETMFLATLASFVVLCTCLVLGGKIGIDFERINTVYAGFDGLVTKLHTISIFCSLQHKVNDRLKVGNKLIVTSRNMRDSALSGYGMDHSVAFGEPSSCKRRESRKGPQAIQFPDFDENEDEVSDELGGASAGDIINGADQSHDVEDNQQPVDLYEEADCSSVINTSENLRPASLDKSAIQVPQQAKIVDDECVGDSSLAGEGVVSTKGVANEPNGLVVTSNSPSFIGNTQDQLLVDARRYHSSPYHSTPSHELHSVFSSPSSR</sequence>
<evidence type="ECO:0000313" key="4">
    <source>
        <dbReference type="Proteomes" id="UP000235392"/>
    </source>
</evidence>
<feature type="region of interest" description="Disordered" evidence="1">
    <location>
        <begin position="648"/>
        <end position="671"/>
    </location>
</feature>
<keyword evidence="2" id="KW-1133">Transmembrane helix</keyword>
<reference evidence="3 4" key="1">
    <citation type="submission" date="2017-11" db="EMBL/GenBank/DDBJ databases">
        <title>De novo assembly and phasing of dikaryotic genomes from two isolates of Puccinia coronata f. sp. avenae, the causal agent of oat crown rust.</title>
        <authorList>
            <person name="Miller M.E."/>
            <person name="Zhang Y."/>
            <person name="Omidvar V."/>
            <person name="Sperschneider J."/>
            <person name="Schwessinger B."/>
            <person name="Raley C."/>
            <person name="Palmer J.M."/>
            <person name="Garnica D."/>
            <person name="Upadhyaya N."/>
            <person name="Rathjen J."/>
            <person name="Taylor J.M."/>
            <person name="Park R.F."/>
            <person name="Dodds P.N."/>
            <person name="Hirsch C.D."/>
            <person name="Kianian S.F."/>
            <person name="Figueroa M."/>
        </authorList>
    </citation>
    <scope>NUCLEOTIDE SEQUENCE [LARGE SCALE GENOMIC DNA]</scope>
    <source>
        <strain evidence="3">12SD80</strain>
    </source>
</reference>
<evidence type="ECO:0000256" key="1">
    <source>
        <dbReference type="SAM" id="MobiDB-lite"/>
    </source>
</evidence>
<feature type="transmembrane region" description="Helical" evidence="2">
    <location>
        <begin position="286"/>
        <end position="306"/>
    </location>
</feature>
<keyword evidence="2" id="KW-0812">Transmembrane</keyword>
<name>A0A2N5SP14_9BASI</name>
<protein>
    <submittedName>
        <fullName evidence="3">Uncharacterized protein</fullName>
    </submittedName>
</protein>
<organism evidence="3 4">
    <name type="scientific">Puccinia coronata f. sp. avenae</name>
    <dbReference type="NCBI Taxonomy" id="200324"/>
    <lineage>
        <taxon>Eukaryota</taxon>
        <taxon>Fungi</taxon>
        <taxon>Dikarya</taxon>
        <taxon>Basidiomycota</taxon>
        <taxon>Pucciniomycotina</taxon>
        <taxon>Pucciniomycetes</taxon>
        <taxon>Pucciniales</taxon>
        <taxon>Pucciniaceae</taxon>
        <taxon>Puccinia</taxon>
    </lineage>
</organism>
<dbReference type="EMBL" id="PGCI01000809">
    <property type="protein sequence ID" value="PLW14983.1"/>
    <property type="molecule type" value="Genomic_DNA"/>
</dbReference>
<feature type="region of interest" description="Disordered" evidence="1">
    <location>
        <begin position="502"/>
        <end position="552"/>
    </location>
</feature>
<dbReference type="Proteomes" id="UP000235392">
    <property type="component" value="Unassembled WGS sequence"/>
</dbReference>
<feature type="transmembrane region" description="Helical" evidence="2">
    <location>
        <begin position="401"/>
        <end position="429"/>
    </location>
</feature>
<proteinExistence type="predicted"/>